<gene>
    <name evidence="3" type="ORF">GCM10008090_28890</name>
</gene>
<feature type="transmembrane region" description="Helical" evidence="1">
    <location>
        <begin position="55"/>
        <end position="73"/>
    </location>
</feature>
<sequence>MMTFWSALILGLVGSAHCAGMCGGIQVALQSQPSFVLLSRVQLFHHLLLLNAGRVVMYLTLGVVLSLLGLSVLSQVNTPTMIRAVRLFTGSVVLLIGVHFILRQSRPFRFLEQFGTGMWRIASRGIKPHNEIVSTPLRTLLNGMIWGLIPCGLVYAVLLTTVFTNNLVDAGMITLGFGLGTMPSLVLSGMLFKRLQEIVKHRGVQMAAGVFFVCGGLLIISAPYWVSSEFLRAYPQLINLVFCVT</sequence>
<feature type="transmembrane region" description="Helical" evidence="1">
    <location>
        <begin position="204"/>
        <end position="226"/>
    </location>
</feature>
<evidence type="ECO:0000313" key="3">
    <source>
        <dbReference type="EMBL" id="GHA17421.1"/>
    </source>
</evidence>
<evidence type="ECO:0000259" key="2">
    <source>
        <dbReference type="Pfam" id="PF13386"/>
    </source>
</evidence>
<dbReference type="Pfam" id="PF13386">
    <property type="entry name" value="DsbD_2"/>
    <property type="match status" value="1"/>
</dbReference>
<keyword evidence="1" id="KW-0472">Membrane</keyword>
<feature type="domain" description="Urease accessory protein UreH-like transmembrane" evidence="2">
    <location>
        <begin position="7"/>
        <end position="216"/>
    </location>
</feature>
<keyword evidence="1" id="KW-1133">Transmembrane helix</keyword>
<evidence type="ECO:0000313" key="4">
    <source>
        <dbReference type="Proteomes" id="UP000614811"/>
    </source>
</evidence>
<reference evidence="3" key="1">
    <citation type="journal article" date="2014" name="Int. J. Syst. Evol. Microbiol.">
        <title>Complete genome sequence of Corynebacterium casei LMG S-19264T (=DSM 44701T), isolated from a smear-ripened cheese.</title>
        <authorList>
            <consortium name="US DOE Joint Genome Institute (JGI-PGF)"/>
            <person name="Walter F."/>
            <person name="Albersmeier A."/>
            <person name="Kalinowski J."/>
            <person name="Ruckert C."/>
        </authorList>
    </citation>
    <scope>NUCLEOTIDE SEQUENCE</scope>
    <source>
        <strain evidence="3">KCTC 12711</strain>
    </source>
</reference>
<comment type="caution">
    <text evidence="3">The sequence shown here is derived from an EMBL/GenBank/DDBJ whole genome shotgun (WGS) entry which is preliminary data.</text>
</comment>
<accession>A0A918VPJ9</accession>
<keyword evidence="4" id="KW-1185">Reference proteome</keyword>
<reference evidence="3" key="2">
    <citation type="submission" date="2020-09" db="EMBL/GenBank/DDBJ databases">
        <authorList>
            <person name="Sun Q."/>
            <person name="Kim S."/>
        </authorList>
    </citation>
    <scope>NUCLEOTIDE SEQUENCE</scope>
    <source>
        <strain evidence="3">KCTC 12711</strain>
    </source>
</reference>
<dbReference type="EMBL" id="BMXA01000006">
    <property type="protein sequence ID" value="GHA17421.1"/>
    <property type="molecule type" value="Genomic_DNA"/>
</dbReference>
<name>A0A918VPJ9_9GAMM</name>
<organism evidence="3 4">
    <name type="scientific">Arenicella chitinivorans</name>
    <dbReference type="NCBI Taxonomy" id="1329800"/>
    <lineage>
        <taxon>Bacteria</taxon>
        <taxon>Pseudomonadati</taxon>
        <taxon>Pseudomonadota</taxon>
        <taxon>Gammaproteobacteria</taxon>
        <taxon>Arenicellales</taxon>
        <taxon>Arenicellaceae</taxon>
        <taxon>Arenicella</taxon>
    </lineage>
</organism>
<keyword evidence="1" id="KW-0812">Transmembrane</keyword>
<feature type="transmembrane region" description="Helical" evidence="1">
    <location>
        <begin position="170"/>
        <end position="192"/>
    </location>
</feature>
<dbReference type="Proteomes" id="UP000614811">
    <property type="component" value="Unassembled WGS sequence"/>
</dbReference>
<dbReference type="InterPro" id="IPR039447">
    <property type="entry name" value="UreH-like_TM_dom"/>
</dbReference>
<feature type="transmembrane region" description="Helical" evidence="1">
    <location>
        <begin position="85"/>
        <end position="102"/>
    </location>
</feature>
<dbReference type="AlphaFoldDB" id="A0A918VPJ9"/>
<dbReference type="PANTHER" id="PTHR42208:SF1">
    <property type="entry name" value="HEAVY METAL TRANSPORTER"/>
    <property type="match status" value="1"/>
</dbReference>
<proteinExistence type="predicted"/>
<protein>
    <submittedName>
        <fullName evidence="3">Cytochrome biogenesis protein</fullName>
    </submittedName>
</protein>
<feature type="transmembrane region" description="Helical" evidence="1">
    <location>
        <begin position="144"/>
        <end position="164"/>
    </location>
</feature>
<evidence type="ECO:0000256" key="1">
    <source>
        <dbReference type="SAM" id="Phobius"/>
    </source>
</evidence>
<dbReference type="PANTHER" id="PTHR42208">
    <property type="entry name" value="HEAVY METAL TRANSPORTER-RELATED"/>
    <property type="match status" value="1"/>
</dbReference>